<dbReference type="InParanoid" id="B3S411"/>
<evidence type="ECO:0000313" key="3">
    <source>
        <dbReference type="Proteomes" id="UP000009022"/>
    </source>
</evidence>
<reference evidence="2 3" key="1">
    <citation type="journal article" date="2008" name="Nature">
        <title>The Trichoplax genome and the nature of placozoans.</title>
        <authorList>
            <person name="Srivastava M."/>
            <person name="Begovic E."/>
            <person name="Chapman J."/>
            <person name="Putnam N.H."/>
            <person name="Hellsten U."/>
            <person name="Kawashima T."/>
            <person name="Kuo A."/>
            <person name="Mitros T."/>
            <person name="Salamov A."/>
            <person name="Carpenter M.L."/>
            <person name="Signorovitch A.Y."/>
            <person name="Moreno M.A."/>
            <person name="Kamm K."/>
            <person name="Grimwood J."/>
            <person name="Schmutz J."/>
            <person name="Shapiro H."/>
            <person name="Grigoriev I.V."/>
            <person name="Buss L.W."/>
            <person name="Schierwater B."/>
            <person name="Dellaporta S.L."/>
            <person name="Rokhsar D.S."/>
        </authorList>
    </citation>
    <scope>NUCLEOTIDE SEQUENCE [LARGE SCALE GENOMIC DNA]</scope>
    <source>
        <strain evidence="2 3">Grell-BS-1999</strain>
    </source>
</reference>
<feature type="compositionally biased region" description="Polar residues" evidence="1">
    <location>
        <begin position="97"/>
        <end position="111"/>
    </location>
</feature>
<organism evidence="2 3">
    <name type="scientific">Trichoplax adhaerens</name>
    <name type="common">Trichoplax reptans</name>
    <dbReference type="NCBI Taxonomy" id="10228"/>
    <lineage>
        <taxon>Eukaryota</taxon>
        <taxon>Metazoa</taxon>
        <taxon>Placozoa</taxon>
        <taxon>Uniplacotomia</taxon>
        <taxon>Trichoplacea</taxon>
        <taxon>Trichoplacidae</taxon>
        <taxon>Trichoplax</taxon>
    </lineage>
</organism>
<evidence type="ECO:0000256" key="1">
    <source>
        <dbReference type="SAM" id="MobiDB-lite"/>
    </source>
</evidence>
<evidence type="ECO:0000313" key="2">
    <source>
        <dbReference type="EMBL" id="EDV22377.1"/>
    </source>
</evidence>
<name>B3S411_TRIAD</name>
<sequence length="281" mass="32197">MRLEPKLRMLQSRSRSNHSLPKLLEPSTVTADQESKKIDSSGNNFVRRRYTFTAKDTPATDPQREIIRQRFATRRLSNKNDQLQCPSIPQANRRKSSVGNSVLVKQNYNESPNRRPSIRSHANEKSTQSALPGLNQLHLVQQAQYYNDNHSVCSYDAEDEYDSHNDNDSISDSSSVYQCLTKKNLKLIPKSSQAITTTTTNEGQKQKLEMGYDSGINEITNLPSSSSKGKLKRRKKKSNDSHQQCDQMTTRIMNWLNDCHEKEQEGQLPILFQSQLTNYRC</sequence>
<dbReference type="CTD" id="6756134"/>
<feature type="region of interest" description="Disordered" evidence="1">
    <location>
        <begin position="1"/>
        <end position="42"/>
    </location>
</feature>
<gene>
    <name evidence="2" type="ORF">TRIADDRAFT_58915</name>
</gene>
<feature type="region of interest" description="Disordered" evidence="1">
    <location>
        <begin position="75"/>
        <end position="129"/>
    </location>
</feature>
<dbReference type="KEGG" id="tad:TRIADDRAFT_58915"/>
<feature type="region of interest" description="Disordered" evidence="1">
    <location>
        <begin position="216"/>
        <end position="245"/>
    </location>
</feature>
<dbReference type="Proteomes" id="UP000009022">
    <property type="component" value="Unassembled WGS sequence"/>
</dbReference>
<dbReference type="GeneID" id="6756134"/>
<protein>
    <submittedName>
        <fullName evidence="2">Uncharacterized protein</fullName>
    </submittedName>
</protein>
<dbReference type="RefSeq" id="XP_002114921.1">
    <property type="nucleotide sequence ID" value="XM_002114885.1"/>
</dbReference>
<feature type="compositionally biased region" description="Polar residues" evidence="1">
    <location>
        <begin position="79"/>
        <end position="90"/>
    </location>
</feature>
<dbReference type="AlphaFoldDB" id="B3S411"/>
<dbReference type="EMBL" id="DS985249">
    <property type="protein sequence ID" value="EDV22377.1"/>
    <property type="molecule type" value="Genomic_DNA"/>
</dbReference>
<accession>B3S411</accession>
<keyword evidence="3" id="KW-1185">Reference proteome</keyword>
<proteinExistence type="predicted"/>
<dbReference type="HOGENOM" id="CLU_991532_0_0_1"/>